<dbReference type="KEGG" id="pbs:Plabr_3821"/>
<protein>
    <submittedName>
        <fullName evidence="1">Uncharacterized protein</fullName>
    </submittedName>
</protein>
<evidence type="ECO:0000313" key="2">
    <source>
        <dbReference type="Proteomes" id="UP000006860"/>
    </source>
</evidence>
<gene>
    <name evidence="1" type="ordered locus">Plabr_3821</name>
</gene>
<proteinExistence type="predicted"/>
<dbReference type="Proteomes" id="UP000006860">
    <property type="component" value="Chromosome"/>
</dbReference>
<name>F0SSS8_RUBBR</name>
<evidence type="ECO:0000313" key="1">
    <source>
        <dbReference type="EMBL" id="ADY61406.1"/>
    </source>
</evidence>
<dbReference type="AlphaFoldDB" id="F0SSS8"/>
<dbReference type="EMBL" id="CP002546">
    <property type="protein sequence ID" value="ADY61406.1"/>
    <property type="molecule type" value="Genomic_DNA"/>
</dbReference>
<organism evidence="1 2">
    <name type="scientific">Rubinisphaera brasiliensis (strain ATCC 49424 / DSM 5305 / JCM 21570 / IAM 15109 / NBRC 103401 / IFAM 1448)</name>
    <name type="common">Planctomyces brasiliensis</name>
    <dbReference type="NCBI Taxonomy" id="756272"/>
    <lineage>
        <taxon>Bacteria</taxon>
        <taxon>Pseudomonadati</taxon>
        <taxon>Planctomycetota</taxon>
        <taxon>Planctomycetia</taxon>
        <taxon>Planctomycetales</taxon>
        <taxon>Planctomycetaceae</taxon>
        <taxon>Rubinisphaera</taxon>
    </lineage>
</organism>
<keyword evidence="2" id="KW-1185">Reference proteome</keyword>
<dbReference type="STRING" id="756272.Plabr_3821"/>
<reference evidence="2" key="1">
    <citation type="submission" date="2011-02" db="EMBL/GenBank/DDBJ databases">
        <title>The complete genome of Planctomyces brasiliensis DSM 5305.</title>
        <authorList>
            <person name="Lucas S."/>
            <person name="Copeland A."/>
            <person name="Lapidus A."/>
            <person name="Bruce D."/>
            <person name="Goodwin L."/>
            <person name="Pitluck S."/>
            <person name="Kyrpides N."/>
            <person name="Mavromatis K."/>
            <person name="Pagani I."/>
            <person name="Ivanova N."/>
            <person name="Ovchinnikova G."/>
            <person name="Lu M."/>
            <person name="Detter J.C."/>
            <person name="Han C."/>
            <person name="Land M."/>
            <person name="Hauser L."/>
            <person name="Markowitz V."/>
            <person name="Cheng J.-F."/>
            <person name="Hugenholtz P."/>
            <person name="Woyke T."/>
            <person name="Wu D."/>
            <person name="Tindall B."/>
            <person name="Pomrenke H.G."/>
            <person name="Brambilla E."/>
            <person name="Klenk H.-P."/>
            <person name="Eisen J.A."/>
        </authorList>
    </citation>
    <scope>NUCLEOTIDE SEQUENCE [LARGE SCALE GENOMIC DNA]</scope>
    <source>
        <strain evidence="2">ATCC 49424 / DSM 5305 / JCM 21570 / NBRC 103401 / IFAM 1448</strain>
    </source>
</reference>
<dbReference type="HOGENOM" id="CLU_3157399_0_0_0"/>
<sequence length="48" mass="5564">MQPPEALNMTIRLEHRIKTGGPQAQKRNRNLLVYTRVSNSTEFLLLID</sequence>
<accession>F0SSS8</accession>